<evidence type="ECO:0000313" key="2">
    <source>
        <dbReference type="Proteomes" id="UP001153954"/>
    </source>
</evidence>
<organism evidence="1 2">
    <name type="scientific">Euphydryas editha</name>
    <name type="common">Edith's checkerspot</name>
    <dbReference type="NCBI Taxonomy" id="104508"/>
    <lineage>
        <taxon>Eukaryota</taxon>
        <taxon>Metazoa</taxon>
        <taxon>Ecdysozoa</taxon>
        <taxon>Arthropoda</taxon>
        <taxon>Hexapoda</taxon>
        <taxon>Insecta</taxon>
        <taxon>Pterygota</taxon>
        <taxon>Neoptera</taxon>
        <taxon>Endopterygota</taxon>
        <taxon>Lepidoptera</taxon>
        <taxon>Glossata</taxon>
        <taxon>Ditrysia</taxon>
        <taxon>Papilionoidea</taxon>
        <taxon>Nymphalidae</taxon>
        <taxon>Nymphalinae</taxon>
        <taxon>Euphydryas</taxon>
    </lineage>
</organism>
<dbReference type="AlphaFoldDB" id="A0AAU9UHD7"/>
<proteinExistence type="predicted"/>
<evidence type="ECO:0000313" key="1">
    <source>
        <dbReference type="EMBL" id="CAH2098502.1"/>
    </source>
</evidence>
<accession>A0AAU9UHD7</accession>
<name>A0AAU9UHD7_EUPED</name>
<keyword evidence="2" id="KW-1185">Reference proteome</keyword>
<evidence type="ECO:0008006" key="3">
    <source>
        <dbReference type="Google" id="ProtNLM"/>
    </source>
</evidence>
<gene>
    <name evidence="1" type="ORF">EEDITHA_LOCUS13606</name>
</gene>
<comment type="caution">
    <text evidence="1">The sequence shown here is derived from an EMBL/GenBank/DDBJ whole genome shotgun (WGS) entry which is preliminary data.</text>
</comment>
<protein>
    <recommendedName>
        <fullName evidence="3">Zinc finger PHD-type domain-containing protein</fullName>
    </recommendedName>
</protein>
<dbReference type="Proteomes" id="UP001153954">
    <property type="component" value="Unassembled WGS sequence"/>
</dbReference>
<dbReference type="SUPFAM" id="SSF57903">
    <property type="entry name" value="FYVE/PHD zinc finger"/>
    <property type="match status" value="1"/>
</dbReference>
<dbReference type="EMBL" id="CAKOGL010000019">
    <property type="protein sequence ID" value="CAH2098502.1"/>
    <property type="molecule type" value="Genomic_DNA"/>
</dbReference>
<sequence>MAGINSNTKRKDWNTEDMAQAIKLKNELPPEEAAPTTLGRKNVLGTALENILVDYILTMESKFYGLTRSDVLRMAYMLARRNQLRNPFGNTGLAGKKWLMVCCSNDIHGETWVKCLMCGLWAHNDCAGPESDVWICDFCK</sequence>
<reference evidence="1" key="1">
    <citation type="submission" date="2022-03" db="EMBL/GenBank/DDBJ databases">
        <authorList>
            <person name="Tunstrom K."/>
        </authorList>
    </citation>
    <scope>NUCLEOTIDE SEQUENCE</scope>
</reference>
<dbReference type="InterPro" id="IPR011011">
    <property type="entry name" value="Znf_FYVE_PHD"/>
</dbReference>